<evidence type="ECO:0000313" key="2">
    <source>
        <dbReference type="Proteomes" id="UP000182253"/>
    </source>
</evidence>
<protein>
    <submittedName>
        <fullName evidence="1">Uncharacterized protein</fullName>
    </submittedName>
</protein>
<evidence type="ECO:0000313" key="1">
    <source>
        <dbReference type="EMBL" id="OGI61351.1"/>
    </source>
</evidence>
<name>A0A1F6UVE4_9BACT</name>
<gene>
    <name evidence="1" type="ORF">A2645_00770</name>
</gene>
<proteinExistence type="predicted"/>
<sequence>MKKILLFQFSFIDSPFPARKLIFKKEVTEIIPIGTEYLPFGNKLRSGIITSPHTINEETNEFIMVAVSEMPFKKYNHEEGDYIRKNMKKYSWSIFLDDIDRLD</sequence>
<reference evidence="1 2" key="1">
    <citation type="journal article" date="2016" name="Nat. Commun.">
        <title>Thousands of microbial genomes shed light on interconnected biogeochemical processes in an aquifer system.</title>
        <authorList>
            <person name="Anantharaman K."/>
            <person name="Brown C.T."/>
            <person name="Hug L.A."/>
            <person name="Sharon I."/>
            <person name="Castelle C.J."/>
            <person name="Probst A.J."/>
            <person name="Thomas B.C."/>
            <person name="Singh A."/>
            <person name="Wilkins M.J."/>
            <person name="Karaoz U."/>
            <person name="Brodie E.L."/>
            <person name="Williams K.H."/>
            <person name="Hubbard S.S."/>
            <person name="Banfield J.F."/>
        </authorList>
    </citation>
    <scope>NUCLEOTIDE SEQUENCE [LARGE SCALE GENOMIC DNA]</scope>
</reference>
<dbReference type="AlphaFoldDB" id="A0A1F6UVE4"/>
<comment type="caution">
    <text evidence="1">The sequence shown here is derived from an EMBL/GenBank/DDBJ whole genome shotgun (WGS) entry which is preliminary data.</text>
</comment>
<organism evidence="1 2">
    <name type="scientific">Candidatus Nomurabacteria bacterium RIFCSPHIGHO2_01_FULL_39_9</name>
    <dbReference type="NCBI Taxonomy" id="1801735"/>
    <lineage>
        <taxon>Bacteria</taxon>
        <taxon>Candidatus Nomuraibacteriota</taxon>
    </lineage>
</organism>
<dbReference type="STRING" id="1801735.A2645_00770"/>
<accession>A0A1F6UVE4</accession>
<dbReference type="EMBL" id="MFTL01000022">
    <property type="protein sequence ID" value="OGI61351.1"/>
    <property type="molecule type" value="Genomic_DNA"/>
</dbReference>
<dbReference type="Proteomes" id="UP000182253">
    <property type="component" value="Unassembled WGS sequence"/>
</dbReference>